<dbReference type="OrthoDB" id="10138at2157"/>
<dbReference type="InterPro" id="IPR001926">
    <property type="entry name" value="TrpB-like_PALP"/>
</dbReference>
<keyword evidence="5" id="KW-0663">Pyridoxal phosphate</keyword>
<evidence type="ECO:0000313" key="9">
    <source>
        <dbReference type="Proteomes" id="UP000002071"/>
    </source>
</evidence>
<comment type="similarity">
    <text evidence="2">Belongs to the cysteine synthase/cystathionine beta-synthase family.</text>
</comment>
<dbReference type="PANTHER" id="PTHR10314">
    <property type="entry name" value="CYSTATHIONINE BETA-SYNTHASE"/>
    <property type="match status" value="1"/>
</dbReference>
<sequence length="304" mass="31527">MHVADDVTEFIGDTPLLRLDDGTGTTVLAKVESLNPYSVKDRIGKSMIEAAEDAGELTDDTVVIEPTSGNTGIALASVCAAKGYDLVLTMPESMTEERRQLLAGLGAELELTDADGGMSGAIDRAHELAAEHDDAFVPQQFENPANPAAHREGTGPELWADTDGELDAFVAGIGTGGTITGVGQFLQEDVEADVDVIGVEPADSAVLSGEEAGSHGIQGIGAGFVPDILEMDLLDDVVTVDREESIAEARRIASEEGLAVGISCGAAAHAAREVAADYPDDAVVATVLPDTGERYLSTDLYADS</sequence>
<dbReference type="NCBIfam" id="TIGR01139">
    <property type="entry name" value="cysK"/>
    <property type="match status" value="1"/>
</dbReference>
<dbReference type="EMBL" id="CP001687">
    <property type="protein sequence ID" value="ACV12873.1"/>
    <property type="molecule type" value="Genomic_DNA"/>
</dbReference>
<evidence type="ECO:0000313" key="8">
    <source>
        <dbReference type="EMBL" id="ACV12873.1"/>
    </source>
</evidence>
<proteinExistence type="inferred from homology"/>
<evidence type="ECO:0000256" key="3">
    <source>
        <dbReference type="ARBA" id="ARBA00022605"/>
    </source>
</evidence>
<keyword evidence="9" id="KW-1185">Reference proteome</keyword>
<dbReference type="AlphaFoldDB" id="C7NQE7"/>
<dbReference type="eggNOG" id="arCOG01430">
    <property type="taxonomic scope" value="Archaea"/>
</dbReference>
<evidence type="ECO:0000256" key="2">
    <source>
        <dbReference type="ARBA" id="ARBA00007103"/>
    </source>
</evidence>
<accession>C7NQE7</accession>
<protein>
    <submittedName>
        <fullName evidence="8">Cysteine synthase</fullName>
    </submittedName>
</protein>
<dbReference type="InterPro" id="IPR050214">
    <property type="entry name" value="Cys_Synth/Cystath_Beta-Synth"/>
</dbReference>
<dbReference type="GeneID" id="8385017"/>
<dbReference type="HOGENOM" id="CLU_021018_1_0_2"/>
<dbReference type="InterPro" id="IPR005856">
    <property type="entry name" value="Cys_synth"/>
</dbReference>
<dbReference type="Pfam" id="PF00291">
    <property type="entry name" value="PALP"/>
    <property type="match status" value="1"/>
</dbReference>
<comment type="cofactor">
    <cofactor evidence="1">
        <name>pyridoxal 5'-phosphate</name>
        <dbReference type="ChEBI" id="CHEBI:597326"/>
    </cofactor>
</comment>
<evidence type="ECO:0000256" key="5">
    <source>
        <dbReference type="ARBA" id="ARBA00022898"/>
    </source>
</evidence>
<keyword evidence="6" id="KW-0198">Cysteine biosynthesis</keyword>
<evidence type="ECO:0000256" key="6">
    <source>
        <dbReference type="ARBA" id="ARBA00023192"/>
    </source>
</evidence>
<dbReference type="SUPFAM" id="SSF53686">
    <property type="entry name" value="Tryptophan synthase beta subunit-like PLP-dependent enzymes"/>
    <property type="match status" value="1"/>
</dbReference>
<keyword evidence="3" id="KW-0028">Amino-acid biosynthesis</keyword>
<dbReference type="InterPro" id="IPR036052">
    <property type="entry name" value="TrpB-like_PALP_sf"/>
</dbReference>
<dbReference type="GO" id="GO:0006535">
    <property type="term" value="P:cysteine biosynthetic process from serine"/>
    <property type="evidence" value="ECO:0007669"/>
    <property type="project" value="InterPro"/>
</dbReference>
<reference evidence="8 9" key="1">
    <citation type="journal article" date="2009" name="Stand. Genomic Sci.">
        <title>Complete genome sequence of Halorhabdus utahensis type strain (AX-2).</title>
        <authorList>
            <person name="Anderson I."/>
            <person name="Tindall B.J."/>
            <person name="Pomrenke H."/>
            <person name="Goker M."/>
            <person name="Lapidus A."/>
            <person name="Nolan M."/>
            <person name="Copeland A."/>
            <person name="Glavina Del Rio T."/>
            <person name="Chen F."/>
            <person name="Tice H."/>
            <person name="Cheng J.F."/>
            <person name="Lucas S."/>
            <person name="Chertkov O."/>
            <person name="Bruce D."/>
            <person name="Brettin T."/>
            <person name="Detter J.C."/>
            <person name="Han C."/>
            <person name="Goodwin L."/>
            <person name="Land M."/>
            <person name="Hauser L."/>
            <person name="Chang Y.J."/>
            <person name="Jeffries C.D."/>
            <person name="Pitluck S."/>
            <person name="Pati A."/>
            <person name="Mavromatis K."/>
            <person name="Ivanova N."/>
            <person name="Ovchinnikova G."/>
            <person name="Chen A."/>
            <person name="Palaniappan K."/>
            <person name="Chain P."/>
            <person name="Rohde M."/>
            <person name="Bristow J."/>
            <person name="Eisen J.A."/>
            <person name="Markowitz V."/>
            <person name="Hugenholtz P."/>
            <person name="Kyrpides N.C."/>
            <person name="Klenk H.P."/>
        </authorList>
    </citation>
    <scope>NUCLEOTIDE SEQUENCE [LARGE SCALE GENOMIC DNA]</scope>
    <source>
        <strain evidence="9">DSM 12940 / JCM 11049 / AX-2</strain>
    </source>
</reference>
<dbReference type="NCBIfam" id="TIGR01136">
    <property type="entry name" value="cysKM"/>
    <property type="match status" value="1"/>
</dbReference>
<evidence type="ECO:0000256" key="4">
    <source>
        <dbReference type="ARBA" id="ARBA00022679"/>
    </source>
</evidence>
<dbReference type="CDD" id="cd01561">
    <property type="entry name" value="CBS_like"/>
    <property type="match status" value="1"/>
</dbReference>
<dbReference type="KEGG" id="hut:Huta_2712"/>
<feature type="domain" description="Tryptophan synthase beta chain-like PALP" evidence="7">
    <location>
        <begin position="7"/>
        <end position="290"/>
    </location>
</feature>
<dbReference type="FunFam" id="3.40.50.1100:FF:000006">
    <property type="entry name" value="Cysteine synthase"/>
    <property type="match status" value="1"/>
</dbReference>
<dbReference type="GO" id="GO:0004124">
    <property type="term" value="F:cysteine synthase activity"/>
    <property type="evidence" value="ECO:0007669"/>
    <property type="project" value="InterPro"/>
</dbReference>
<dbReference type="InterPro" id="IPR005859">
    <property type="entry name" value="CysK"/>
</dbReference>
<evidence type="ECO:0000259" key="7">
    <source>
        <dbReference type="Pfam" id="PF00291"/>
    </source>
</evidence>
<name>C7NQE7_HALUD</name>
<keyword evidence="4" id="KW-0808">Transferase</keyword>
<evidence type="ECO:0000256" key="1">
    <source>
        <dbReference type="ARBA" id="ARBA00001933"/>
    </source>
</evidence>
<gene>
    <name evidence="8" type="ordered locus">Huta_2712</name>
</gene>
<dbReference type="Proteomes" id="UP000002071">
    <property type="component" value="Chromosome"/>
</dbReference>
<dbReference type="STRING" id="519442.Huta_2712"/>
<dbReference type="RefSeq" id="WP_015790435.1">
    <property type="nucleotide sequence ID" value="NC_013158.1"/>
</dbReference>
<organism evidence="8 9">
    <name type="scientific">Halorhabdus utahensis (strain DSM 12940 / JCM 11049 / AX-2)</name>
    <dbReference type="NCBI Taxonomy" id="519442"/>
    <lineage>
        <taxon>Archaea</taxon>
        <taxon>Methanobacteriati</taxon>
        <taxon>Methanobacteriota</taxon>
        <taxon>Stenosarchaea group</taxon>
        <taxon>Halobacteria</taxon>
        <taxon>Halobacteriales</taxon>
        <taxon>Haloarculaceae</taxon>
        <taxon>Halorhabdus</taxon>
    </lineage>
</organism>
<dbReference type="Gene3D" id="3.40.50.1100">
    <property type="match status" value="2"/>
</dbReference>